<dbReference type="InterPro" id="IPR005467">
    <property type="entry name" value="His_kinase_dom"/>
</dbReference>
<feature type="transmembrane region" description="Helical" evidence="9">
    <location>
        <begin position="536"/>
        <end position="559"/>
    </location>
</feature>
<dbReference type="SUPFAM" id="SSF53850">
    <property type="entry name" value="Periplasmic binding protein-like II"/>
    <property type="match status" value="2"/>
</dbReference>
<dbReference type="PANTHER" id="PTHR45339">
    <property type="entry name" value="HYBRID SIGNAL TRANSDUCTION HISTIDINE KINASE J"/>
    <property type="match status" value="1"/>
</dbReference>
<dbReference type="PROSITE" id="PS50109">
    <property type="entry name" value="HIS_KIN"/>
    <property type="match status" value="1"/>
</dbReference>
<dbReference type="SMART" id="SM00448">
    <property type="entry name" value="REC"/>
    <property type="match status" value="1"/>
</dbReference>
<keyword evidence="6 12" id="KW-0418">Kinase</keyword>
<evidence type="ECO:0000313" key="12">
    <source>
        <dbReference type="EMBL" id="SHI60265.1"/>
    </source>
</evidence>
<reference evidence="12 13" key="1">
    <citation type="submission" date="2016-11" db="EMBL/GenBank/DDBJ databases">
        <authorList>
            <person name="Jaros S."/>
            <person name="Januszkiewicz K."/>
            <person name="Wedrychowicz H."/>
        </authorList>
    </citation>
    <scope>NUCLEOTIDE SEQUENCE [LARGE SCALE GENOMIC DNA]</scope>
    <source>
        <strain evidence="12 13">DSM 3074</strain>
    </source>
</reference>
<feature type="transmembrane region" description="Helical" evidence="9">
    <location>
        <begin position="33"/>
        <end position="53"/>
    </location>
</feature>
<dbReference type="InterPro" id="IPR036890">
    <property type="entry name" value="HATPase_C_sf"/>
</dbReference>
<evidence type="ECO:0000256" key="6">
    <source>
        <dbReference type="ARBA" id="ARBA00022777"/>
    </source>
</evidence>
<dbReference type="Gene3D" id="3.40.190.10">
    <property type="entry name" value="Periplasmic binding protein-like II"/>
    <property type="match status" value="4"/>
</dbReference>
<dbReference type="EC" id="2.7.13.3" evidence="3"/>
<dbReference type="SMART" id="SM00062">
    <property type="entry name" value="PBPb"/>
    <property type="match status" value="2"/>
</dbReference>
<dbReference type="Gene3D" id="1.10.287.130">
    <property type="match status" value="1"/>
</dbReference>
<dbReference type="FunFam" id="3.30.565.10:FF:000006">
    <property type="entry name" value="Sensor histidine kinase WalK"/>
    <property type="match status" value="1"/>
</dbReference>
<evidence type="ECO:0000256" key="7">
    <source>
        <dbReference type="ARBA" id="ARBA00023012"/>
    </source>
</evidence>
<dbReference type="EMBL" id="FQYW01000008">
    <property type="protein sequence ID" value="SHI60265.1"/>
    <property type="molecule type" value="Genomic_DNA"/>
</dbReference>
<dbReference type="SUPFAM" id="SSF52172">
    <property type="entry name" value="CheY-like"/>
    <property type="match status" value="1"/>
</dbReference>
<feature type="domain" description="Response regulatory" evidence="11">
    <location>
        <begin position="853"/>
        <end position="974"/>
    </location>
</feature>
<dbReference type="Gene3D" id="3.30.565.10">
    <property type="entry name" value="Histidine kinase-like ATPase, C-terminal domain"/>
    <property type="match status" value="1"/>
</dbReference>
<dbReference type="Gene3D" id="3.40.50.2300">
    <property type="match status" value="1"/>
</dbReference>
<dbReference type="InterPro" id="IPR001789">
    <property type="entry name" value="Sig_transdc_resp-reg_receiver"/>
</dbReference>
<dbReference type="GO" id="GO:0016020">
    <property type="term" value="C:membrane"/>
    <property type="evidence" value="ECO:0007669"/>
    <property type="project" value="UniProtKB-SubCell"/>
</dbReference>
<accession>A0A1M6CGV3</accession>
<evidence type="ECO:0000256" key="8">
    <source>
        <dbReference type="PROSITE-ProRule" id="PRU00169"/>
    </source>
</evidence>
<dbReference type="PANTHER" id="PTHR45339:SF1">
    <property type="entry name" value="HYBRID SIGNAL TRANSDUCTION HISTIDINE KINASE J"/>
    <property type="match status" value="1"/>
</dbReference>
<keyword evidence="9" id="KW-1133">Transmembrane helix</keyword>
<organism evidence="12 13">
    <name type="scientific">Anaerovibrio lipolyticus DSM 3074</name>
    <dbReference type="NCBI Taxonomy" id="1120997"/>
    <lineage>
        <taxon>Bacteria</taxon>
        <taxon>Bacillati</taxon>
        <taxon>Bacillota</taxon>
        <taxon>Negativicutes</taxon>
        <taxon>Selenomonadales</taxon>
        <taxon>Selenomonadaceae</taxon>
        <taxon>Anaerovibrio</taxon>
    </lineage>
</organism>
<dbReference type="Pfam" id="PF00512">
    <property type="entry name" value="HisKA"/>
    <property type="match status" value="1"/>
</dbReference>
<dbReference type="InterPro" id="IPR004358">
    <property type="entry name" value="Sig_transdc_His_kin-like_C"/>
</dbReference>
<name>A0A1M6CGV3_9FIRM</name>
<evidence type="ECO:0000256" key="1">
    <source>
        <dbReference type="ARBA" id="ARBA00000085"/>
    </source>
</evidence>
<evidence type="ECO:0000256" key="5">
    <source>
        <dbReference type="ARBA" id="ARBA00022679"/>
    </source>
</evidence>
<evidence type="ECO:0000256" key="9">
    <source>
        <dbReference type="SAM" id="Phobius"/>
    </source>
</evidence>
<dbReference type="InterPro" id="IPR003594">
    <property type="entry name" value="HATPase_dom"/>
</dbReference>
<evidence type="ECO:0000256" key="3">
    <source>
        <dbReference type="ARBA" id="ARBA00012438"/>
    </source>
</evidence>
<keyword evidence="7" id="KW-0902">Two-component regulatory system</keyword>
<dbReference type="PRINTS" id="PR00344">
    <property type="entry name" value="BCTRLSENSOR"/>
</dbReference>
<evidence type="ECO:0000313" key="13">
    <source>
        <dbReference type="Proteomes" id="UP000191240"/>
    </source>
</evidence>
<keyword evidence="5" id="KW-0808">Transferase</keyword>
<feature type="modified residue" description="4-aspartylphosphate" evidence="8">
    <location>
        <position position="905"/>
    </location>
</feature>
<dbReference type="InterPro" id="IPR011006">
    <property type="entry name" value="CheY-like_superfamily"/>
</dbReference>
<dbReference type="Pfam" id="PF02518">
    <property type="entry name" value="HATPase_c"/>
    <property type="match status" value="1"/>
</dbReference>
<protein>
    <recommendedName>
        <fullName evidence="3">histidine kinase</fullName>
        <ecNumber evidence="3">2.7.13.3</ecNumber>
    </recommendedName>
</protein>
<feature type="domain" description="Histidine kinase" evidence="10">
    <location>
        <begin position="605"/>
        <end position="828"/>
    </location>
</feature>
<dbReference type="Pfam" id="PF00072">
    <property type="entry name" value="Response_reg"/>
    <property type="match status" value="1"/>
</dbReference>
<dbReference type="CDD" id="cd00082">
    <property type="entry name" value="HisKA"/>
    <property type="match status" value="1"/>
</dbReference>
<dbReference type="Pfam" id="PF00497">
    <property type="entry name" value="SBP_bac_3"/>
    <property type="match status" value="2"/>
</dbReference>
<gene>
    <name evidence="12" type="ORF">SAMN02745671_01106</name>
</gene>
<proteinExistence type="predicted"/>
<dbReference type="SMART" id="SM00387">
    <property type="entry name" value="HATPase_c"/>
    <property type="match status" value="1"/>
</dbReference>
<keyword evidence="9" id="KW-0812">Transmembrane</keyword>
<dbReference type="GO" id="GO:0000155">
    <property type="term" value="F:phosphorelay sensor kinase activity"/>
    <property type="evidence" value="ECO:0007669"/>
    <property type="project" value="InterPro"/>
</dbReference>
<dbReference type="Proteomes" id="UP000191240">
    <property type="component" value="Unassembled WGS sequence"/>
</dbReference>
<dbReference type="CDD" id="cd17546">
    <property type="entry name" value="REC_hyHK_CKI1_RcsC-like"/>
    <property type="match status" value="1"/>
</dbReference>
<comment type="catalytic activity">
    <reaction evidence="1">
        <text>ATP + protein L-histidine = ADP + protein N-phospho-L-histidine.</text>
        <dbReference type="EC" id="2.7.13.3"/>
    </reaction>
</comment>
<evidence type="ECO:0000259" key="10">
    <source>
        <dbReference type="PROSITE" id="PS50109"/>
    </source>
</evidence>
<dbReference type="InterPro" id="IPR001638">
    <property type="entry name" value="Solute-binding_3/MltF_N"/>
</dbReference>
<keyword evidence="4 8" id="KW-0597">Phosphoprotein</keyword>
<dbReference type="SUPFAM" id="SSF47384">
    <property type="entry name" value="Homodimeric domain of signal transducing histidine kinase"/>
    <property type="match status" value="1"/>
</dbReference>
<dbReference type="InterPro" id="IPR003661">
    <property type="entry name" value="HisK_dim/P_dom"/>
</dbReference>
<keyword evidence="9" id="KW-0472">Membrane</keyword>
<evidence type="ECO:0000256" key="2">
    <source>
        <dbReference type="ARBA" id="ARBA00004370"/>
    </source>
</evidence>
<evidence type="ECO:0000259" key="11">
    <source>
        <dbReference type="PROSITE" id="PS50110"/>
    </source>
</evidence>
<dbReference type="PROSITE" id="PS50110">
    <property type="entry name" value="RESPONSE_REGULATORY"/>
    <property type="match status" value="1"/>
</dbReference>
<dbReference type="InterPro" id="IPR036097">
    <property type="entry name" value="HisK_dim/P_sf"/>
</dbReference>
<dbReference type="AlphaFoldDB" id="A0A1M6CGV3"/>
<sequence>MPINKLFDENYLSVFHREWSYMKFNNFRYIRKSFLIITSLLLVAMQLLSYWMMSAYANQGEDDNQRKTVRVAAYDADEIFVLNDGNNRKNGYAYEYIETIARYSGWDLEYKIYPGFTDCINAVKNGEADLAYDVSYTEERAKYLAFPNEAMGVENYYLYFLDHNKEIISGNLDTLQHKKIGVSKGTKQIGILREWLTKNNVDAEIVEYENSAARRAALWAGDVDLNLIANRYNKPHFIAFGSIGEDNFYLVVNKARPDILKELNDAHRLMMSINPYFITDISKRHFAYASIRKSLSTPELQWLSQHPVIHVGCLADDPPFIYRDPKTNELKGASIDTMNRIFKVLYIDDVQLEFSMFDSREDMLKALRNKEIDLIQYFFDYDRAARDNVIISTDIYDAQLGLVRKAGTSYTDAFESLAYLEKFNVKNYTITNKNINNYIPCNTLLECMEAVHSGKATGAIGLGSTLAIYSQAYPDLEYTPMMETVPLCFATSKENVSLISMIDKGRGLINSGEIDAMIAAHQPMAPFSINKFISNNLVSCIFGLVVVISVIMIVLFMTITNRRLKAKNQLIDEQNTALKEYQGKLTQSLVDVKKADKAKTSFLFNMSHDIRTPMNAIIGFTTLLEKNIDNKELALSYIEKIQSSNKFLLSLINNVLEMARIESGKATVEESCVNLEKIVPEVCAVFEAQMKEKGLHFTYSLNVEHNHIMMDATKVREILLNLISNSLKYTPPGGSVSYDVTEEPCDTPGTTIFKVVVADTGIGMPKDFLDTIFDAFTREKNTTQSGIIGTGLGMHIVKKLVDLLGGNITVESEPGKGTRFTLLMPNKIAPEHLQHSLEEKKNDIDTSKFQGMRILLAEDNELNAEIAQTVLEAQGFKVEHAQNGVEAVDMLANSDPGYYNLVLMDVQMPQMDGYKATITIRGMQEPAHSSIPIIAMTANAFEEDKRAALLAGMNAHIPKPFDIHKLFSTIEMVMEHKDYYIRSDIMDNFKEKYKRIGLECGYYIFRPSKKAETLYADEKVLDILGCDTFDSFTAFSDGSIKNIVIVKERDDVASTVEDLNASSSYIGSFKFSITRRDGETRHLDSIGCRAYNGEEVVCFVYVVDITDIIE</sequence>
<dbReference type="SMART" id="SM00388">
    <property type="entry name" value="HisKA"/>
    <property type="match status" value="1"/>
</dbReference>
<evidence type="ECO:0000256" key="4">
    <source>
        <dbReference type="ARBA" id="ARBA00022553"/>
    </source>
</evidence>
<dbReference type="SUPFAM" id="SSF55874">
    <property type="entry name" value="ATPase domain of HSP90 chaperone/DNA topoisomerase II/histidine kinase"/>
    <property type="match status" value="1"/>
</dbReference>
<comment type="subcellular location">
    <subcellularLocation>
        <location evidence="2">Membrane</location>
    </subcellularLocation>
</comment>